<dbReference type="AlphaFoldDB" id="A0A834IZ63"/>
<protein>
    <submittedName>
        <fullName evidence="2">Uncharacterized protein</fullName>
    </submittedName>
</protein>
<gene>
    <name evidence="2" type="ORF">HZH66_014884</name>
</gene>
<keyword evidence="3" id="KW-1185">Reference proteome</keyword>
<dbReference type="Proteomes" id="UP000614350">
    <property type="component" value="Unassembled WGS sequence"/>
</dbReference>
<evidence type="ECO:0000313" key="2">
    <source>
        <dbReference type="EMBL" id="KAF7379513.1"/>
    </source>
</evidence>
<comment type="caution">
    <text evidence="2">The sequence shown here is derived from an EMBL/GenBank/DDBJ whole genome shotgun (WGS) entry which is preliminary data.</text>
</comment>
<evidence type="ECO:0000256" key="1">
    <source>
        <dbReference type="SAM" id="Phobius"/>
    </source>
</evidence>
<organism evidence="2 3">
    <name type="scientific">Vespula vulgaris</name>
    <name type="common">Yellow jacket</name>
    <name type="synonym">Wasp</name>
    <dbReference type="NCBI Taxonomy" id="7454"/>
    <lineage>
        <taxon>Eukaryota</taxon>
        <taxon>Metazoa</taxon>
        <taxon>Ecdysozoa</taxon>
        <taxon>Arthropoda</taxon>
        <taxon>Hexapoda</taxon>
        <taxon>Insecta</taxon>
        <taxon>Pterygota</taxon>
        <taxon>Neoptera</taxon>
        <taxon>Endopterygota</taxon>
        <taxon>Hymenoptera</taxon>
        <taxon>Apocrita</taxon>
        <taxon>Aculeata</taxon>
        <taxon>Vespoidea</taxon>
        <taxon>Vespidae</taxon>
        <taxon>Vespinae</taxon>
        <taxon>Vespula</taxon>
    </lineage>
</organism>
<proteinExistence type="predicted"/>
<keyword evidence="1" id="KW-0812">Transmembrane</keyword>
<dbReference type="EMBL" id="JACSEA010000023">
    <property type="protein sequence ID" value="KAF7379513.1"/>
    <property type="molecule type" value="Genomic_DNA"/>
</dbReference>
<accession>A0A834IZ63</accession>
<keyword evidence="1" id="KW-1133">Transmembrane helix</keyword>
<feature type="transmembrane region" description="Helical" evidence="1">
    <location>
        <begin position="56"/>
        <end position="82"/>
    </location>
</feature>
<name>A0A834IZ63_VESVU</name>
<keyword evidence="1" id="KW-0472">Membrane</keyword>
<reference evidence="2" key="1">
    <citation type="journal article" date="2020" name="G3 (Bethesda)">
        <title>High-Quality Assemblies for Three Invasive Social Wasps from the &lt;i&gt;Vespula&lt;/i&gt; Genus.</title>
        <authorList>
            <person name="Harrop T.W.R."/>
            <person name="Guhlin J."/>
            <person name="McLaughlin G.M."/>
            <person name="Permina E."/>
            <person name="Stockwell P."/>
            <person name="Gilligan J."/>
            <person name="Le Lec M.F."/>
            <person name="Gruber M.A.M."/>
            <person name="Quinn O."/>
            <person name="Lovegrove M."/>
            <person name="Duncan E.J."/>
            <person name="Remnant E.J."/>
            <person name="Van Eeckhoven J."/>
            <person name="Graham B."/>
            <person name="Knapp R.A."/>
            <person name="Langford K.W."/>
            <person name="Kronenberg Z."/>
            <person name="Press M.O."/>
            <person name="Eacker S.M."/>
            <person name="Wilson-Rankin E.E."/>
            <person name="Purcell J."/>
            <person name="Lester P.J."/>
            <person name="Dearden P.K."/>
        </authorList>
    </citation>
    <scope>NUCLEOTIDE SEQUENCE</scope>
    <source>
        <strain evidence="2">Marl-1</strain>
    </source>
</reference>
<sequence length="147" mass="15786">MDLRLLRIPELLYKFCLAGTFSESGSDGQEQKPKAAHECGASAIGSMILVSVPWKIVNFALGAAAFAFAFAFTFAVAIAVAARRSNTGGTNNKVIPPIGNKDIENSVYIRSRLKLIDRSAFATYRRYVLAMSGLSEPVELEAGTAPI</sequence>
<evidence type="ECO:0000313" key="3">
    <source>
        <dbReference type="Proteomes" id="UP000614350"/>
    </source>
</evidence>